<keyword evidence="3" id="KW-1185">Reference proteome</keyword>
<feature type="region of interest" description="Disordered" evidence="1">
    <location>
        <begin position="611"/>
        <end position="642"/>
    </location>
</feature>
<feature type="compositionally biased region" description="Basic and acidic residues" evidence="1">
    <location>
        <begin position="1591"/>
        <end position="1614"/>
    </location>
</feature>
<accession>A0A1D3TKM3</accession>
<protein>
    <recommendedName>
        <fullName evidence="4">Inner centromere protein ARK-binding domain-containing protein</fullName>
    </recommendedName>
</protein>
<evidence type="ECO:0000313" key="3">
    <source>
        <dbReference type="Proteomes" id="UP000242942"/>
    </source>
</evidence>
<proteinExistence type="predicted"/>
<dbReference type="VEuPathDB" id="PlasmoDB:PocGH01_12034400"/>
<dbReference type="OrthoDB" id="377103at2759"/>
<reference evidence="2 3" key="1">
    <citation type="submission" date="2016-06" db="EMBL/GenBank/DDBJ databases">
        <authorList>
            <consortium name="Pathogen Informatics"/>
        </authorList>
    </citation>
    <scope>NUCLEOTIDE SEQUENCE [LARGE SCALE GENOMIC DNA]</scope>
    <source>
        <strain evidence="2">PocGH01</strain>
    </source>
</reference>
<feature type="compositionally biased region" description="Basic and acidic residues" evidence="1">
    <location>
        <begin position="159"/>
        <end position="170"/>
    </location>
</feature>
<feature type="compositionally biased region" description="Polar residues" evidence="1">
    <location>
        <begin position="1501"/>
        <end position="1514"/>
    </location>
</feature>
<dbReference type="VEuPathDB" id="PlasmoDB:POWCR01_120029900"/>
<feature type="compositionally biased region" description="Basic and acidic residues" evidence="1">
    <location>
        <begin position="377"/>
        <end position="387"/>
    </location>
</feature>
<dbReference type="EMBL" id="LT594593">
    <property type="protein sequence ID" value="SCP05478.1"/>
    <property type="molecule type" value="Genomic_DNA"/>
</dbReference>
<gene>
    <name evidence="2" type="primary">PocGH01_12034400</name>
    <name evidence="2" type="ORF">POCGH01_12034400</name>
</gene>
<sequence length="2235" mass="259139">MLVLAENAYEKPRNRNYSRSSKVSFKRNSTKVRVIANRITPYCGDISKNEKEIIKTRKFLKDYRKIKYRYLYSRKNIDNEERGRKIKLHSVEKRRNLFQLERFSKNKKKNQVIVNRINYNVILKKSRIANFEHETNPYLLHLKGKKDKIHNKRRSKKYSPSERESTLDNRKDIDEKDVHNLYKVSKFSKIKTKRTPYLDNKNGTWKLNYAYKISSDISLHMPFVNNDHFFKAYANGSISKNSLIPKCSKRNITTSSLVDSIISLSNQLNKTNEKTKDSESEYDKSVLHYVNKILCDNHIHYDISPNVNKNKIKELKYKIKKYNDIPNFYFRKLFKNIELKHRGSHKNSSHYYPTDRYNYDSDYNVSYSNKFRVNRHNNSEHKYAHDDKKKKKKKKNPLSSNTYKCCYSDNYFSELFPKKNSKNYTIHKPFFESTKLINKRRKIFCIRKISNQFINFEPTSDNPKVSRGYFGEEQHSPKKLESISKIVKPKKKRSIETEAVTSSVLFRLPRDVVRKSLVCNNNDDNIVVGDVGHAKGGSGRITHCRVNSFRRCNHGDVKRSSAHVHREVKCTDRELCIKGVLKQRSEAVSCDNSLHHTKKCRTVFVDAKEHTSAKGNNNNNRLNKGPFSNDAHSNKLVPTDRRRDIPIPSKKVTLKYEKGEMHTCKMSTIHEFRKDDSDVDHRYPFLCEKAYMLNRISVSEHTHRTCVVSDALNSRTSNSSNHVNNQNDSEKVKESYRKRVAVRLNSIAAVENEKSSKCNDGGTHGDDRSNSTRMNMHELNFNMNNVKRNDSFINVSEDDINGLEFSKDHVSIHPRKVACNEHFCIMHNSSNSFAKSGNVQKDTFSKFGSSLNRHNSDTRLREDNKKNVCIGIFSTQNDVRLESTKDESTNPPKERLYQNTLDTQNAKKGSEALRGIPTELKSLRSSVYSLSSTELVKTPQVSNFENNNYHSFTSFFPKGVKSSFCIFNLPQKKERLSSRSPLIVASSSQHRNDLNLKSNSRLNILLLKKDIKMNNDDITFFDDEALMKCLKENPAKFRTNEEYERYCNEDKILNPDYKPFESKRLGEQFLKREKEKFVSFTHNNFRYEPSAVIPECGNSCFKNDNGGGFGVYSDHPSKSYLNNMQINVHNNGNKVGGGNSSGSSIYGNNYINSINREYYMQKGTEHHSNDIFIKYYEKYANKDNERNEAKKFNYTDCYDFKNSLLNGLSREDSFGSDEDLKNNESDVSFLKDSLNSFDNLESTEKKYEEILRDFNGKIPLLHKVLKPLPVKNRSNNFDICLYLLQKHGGDLNNEENICILRDKDIVEHSAIYDTKKGCIKSNITNVTNIKLYHPKWYNKKKIVDRLKEQSCYNPFTIFGSAPSLLDFDEVFDKDVYNKFVSRNSRKNHSLLRILAKQKVISNLNDKITDKEWPQVHAYLKKRWSKETNIELNWACDPLLYEELEWYLSTNNEYLNMTDKVADIEVCYCPTLDPSSYYAWNDSRVIYTNLCYNKSKEDIDFNNNTGKENYTTNKSTELKNSDKKSSFRKRASGCEHLMFQQNIMKQKNLSKKNKKLLRRRKLLKEKRKLAGTAVGSGSGNSGGSFHQNTHPYLHENSGDYGNDKFRSDLKSKDDNNGSGSGNGNDDDNEKSSYYPAIFVTKNKKSVYQTKNYDENAIPIMTVNTSLYRHNMDNKYNCNNTAYDYIKNKDNTIKFFASPKKLKKKNSLKKSVNNSECFYFLNSSMINSDNIYADGNGNNGDNRGDNNDHDDNRLGTFDSRDSLDCNHSASVYSKNMFNVDDVRNKEEIGSKNAYISICTSSRDNFEKNRTNECELLRPNDNNSSKNYIYEFKSSSKSAYNVNKNISRNVAYYMTHDNDNMFRSNFNMNTKSDFPQSFHMNSIKNGNYGNGDNLQMNIFKNIRMDERNYHKYNHKGGGIDTSDSDDIGGCGIDDFGQEHFNKNRFAEKNYYENTQMKFASNDFNKLQSSEISRSELNCNTAIFEMNLPKMNLFEKSLNEKKINTKQLKEKYANVCKDQIGSLPTVDDDDVNGDKFGFHVDISGEDDDKQRSNFFECNYDKTYNNKYGTNKSSKIIGEYFHNKSAEVPILAENKKKIKVDTPSESQKRKEMMKNGKDVIPENNILKLTQKNIDKKNIIEKKIKSNMPVFSKKNNTDVSLSSFHSKRLSNSNMSANENRKIRKYTNKICREGDNASIEQSDNSKEQNNKMGSIETPSSRTSDTSMSSAFKMATSVFKKLF</sequence>
<feature type="compositionally biased region" description="Basic residues" evidence="1">
    <location>
        <begin position="143"/>
        <end position="157"/>
    </location>
</feature>
<feature type="compositionally biased region" description="Low complexity" evidence="1">
    <location>
        <begin position="2210"/>
        <end position="2222"/>
    </location>
</feature>
<dbReference type="Proteomes" id="UP000242942">
    <property type="component" value="Chromosome 12"/>
</dbReference>
<feature type="region of interest" description="Disordered" evidence="1">
    <location>
        <begin position="714"/>
        <end position="733"/>
    </location>
</feature>
<feature type="region of interest" description="Disordered" evidence="1">
    <location>
        <begin position="2187"/>
        <end position="2222"/>
    </location>
</feature>
<evidence type="ECO:0008006" key="4">
    <source>
        <dbReference type="Google" id="ProtNLM"/>
    </source>
</evidence>
<feature type="region of interest" description="Disordered" evidence="1">
    <location>
        <begin position="374"/>
        <end position="398"/>
    </location>
</feature>
<name>A0A1D3TKM3_PLAOA</name>
<organism evidence="2 3">
    <name type="scientific">Plasmodium ovale</name>
    <name type="common">malaria parasite P. ovale</name>
    <dbReference type="NCBI Taxonomy" id="36330"/>
    <lineage>
        <taxon>Eukaryota</taxon>
        <taxon>Sar</taxon>
        <taxon>Alveolata</taxon>
        <taxon>Apicomplexa</taxon>
        <taxon>Aconoidasida</taxon>
        <taxon>Haemosporida</taxon>
        <taxon>Plasmodiidae</taxon>
        <taxon>Plasmodium</taxon>
        <taxon>Plasmodium (Plasmodium)</taxon>
    </lineage>
</organism>
<feature type="compositionally biased region" description="Basic and acidic residues" evidence="1">
    <location>
        <begin position="1515"/>
        <end position="1524"/>
    </location>
</feature>
<feature type="region of interest" description="Disordered" evidence="1">
    <location>
        <begin position="1566"/>
        <end position="1628"/>
    </location>
</feature>
<feature type="region of interest" description="Disordered" evidence="1">
    <location>
        <begin position="1735"/>
        <end position="1755"/>
    </location>
</feature>
<feature type="region of interest" description="Disordered" evidence="1">
    <location>
        <begin position="1501"/>
        <end position="1525"/>
    </location>
</feature>
<feature type="region of interest" description="Disordered" evidence="1">
    <location>
        <begin position="143"/>
        <end position="170"/>
    </location>
</feature>
<evidence type="ECO:0000313" key="2">
    <source>
        <dbReference type="EMBL" id="SCP05478.1"/>
    </source>
</evidence>
<feature type="compositionally biased region" description="Basic and acidic residues" evidence="1">
    <location>
        <begin position="1740"/>
        <end position="1755"/>
    </location>
</feature>
<evidence type="ECO:0000256" key="1">
    <source>
        <dbReference type="SAM" id="MobiDB-lite"/>
    </source>
</evidence>
<feature type="compositionally biased region" description="Polar residues" evidence="1">
    <location>
        <begin position="714"/>
        <end position="727"/>
    </location>
</feature>